<dbReference type="EMBL" id="JASFZW010000013">
    <property type="protein sequence ID" value="KAK2075754.1"/>
    <property type="molecule type" value="Genomic_DNA"/>
</dbReference>
<reference evidence="2" key="1">
    <citation type="submission" date="2021-01" db="EMBL/GenBank/DDBJ databases">
        <authorList>
            <person name="Eckstrom K.M.E."/>
        </authorList>
    </citation>
    <scope>NUCLEOTIDE SEQUENCE</scope>
    <source>
        <strain evidence="2">UVCC 0001</strain>
    </source>
</reference>
<keyword evidence="1" id="KW-1133">Transmembrane helix</keyword>
<feature type="transmembrane region" description="Helical" evidence="1">
    <location>
        <begin position="27"/>
        <end position="46"/>
    </location>
</feature>
<feature type="transmembrane region" description="Helical" evidence="1">
    <location>
        <begin position="128"/>
        <end position="147"/>
    </location>
</feature>
<protein>
    <recommendedName>
        <fullName evidence="4">BAP29/BAP31 transmembrane domain-containing protein</fullName>
    </recommendedName>
</protein>
<gene>
    <name evidence="2" type="ORF">QBZ16_001495</name>
</gene>
<dbReference type="Proteomes" id="UP001255856">
    <property type="component" value="Unassembled WGS sequence"/>
</dbReference>
<keyword evidence="1" id="KW-0472">Membrane</keyword>
<accession>A0AAD9ID68</accession>
<evidence type="ECO:0008006" key="4">
    <source>
        <dbReference type="Google" id="ProtNLM"/>
    </source>
</evidence>
<keyword evidence="1" id="KW-0812">Transmembrane</keyword>
<name>A0AAD9ID68_PROWI</name>
<evidence type="ECO:0000256" key="1">
    <source>
        <dbReference type="SAM" id="Phobius"/>
    </source>
</evidence>
<comment type="caution">
    <text evidence="2">The sequence shown here is derived from an EMBL/GenBank/DDBJ whole genome shotgun (WGS) entry which is preliminary data.</text>
</comment>
<evidence type="ECO:0000313" key="2">
    <source>
        <dbReference type="EMBL" id="KAK2075754.1"/>
    </source>
</evidence>
<sequence>MEPPPDDLLGASPVALGVGPGSEGFTWWKFMAGLMLPFPIVMSVVISTPCPRPLRKGVLWLVNSILVAKVRGPIQVIHAALVVSGLSVASSVGPMLSSQAEVRAMDMRRDPNILVMLLARQYRAERNFWLSVFTISSWSALWVIYQVNREKHVLRGKLLALQGKGGAAADEISFLGAKKEDEMRQAAKDVAAATKPPGPVPAEVELVAKKDL</sequence>
<evidence type="ECO:0000313" key="3">
    <source>
        <dbReference type="Proteomes" id="UP001255856"/>
    </source>
</evidence>
<dbReference type="AlphaFoldDB" id="A0AAD9ID68"/>
<keyword evidence="3" id="KW-1185">Reference proteome</keyword>
<proteinExistence type="predicted"/>
<organism evidence="2 3">
    <name type="scientific">Prototheca wickerhamii</name>
    <dbReference type="NCBI Taxonomy" id="3111"/>
    <lineage>
        <taxon>Eukaryota</taxon>
        <taxon>Viridiplantae</taxon>
        <taxon>Chlorophyta</taxon>
        <taxon>core chlorophytes</taxon>
        <taxon>Trebouxiophyceae</taxon>
        <taxon>Chlorellales</taxon>
        <taxon>Chlorellaceae</taxon>
        <taxon>Prototheca</taxon>
    </lineage>
</organism>